<comment type="caution">
    <text evidence="1">The sequence shown here is derived from an EMBL/GenBank/DDBJ whole genome shotgun (WGS) entry which is preliminary data.</text>
</comment>
<dbReference type="EMBL" id="VCPC01000002">
    <property type="protein sequence ID" value="TMV13350.1"/>
    <property type="molecule type" value="Genomic_DNA"/>
</dbReference>
<proteinExistence type="predicted"/>
<protein>
    <submittedName>
        <fullName evidence="1">DUF3305 domain-containing protein</fullName>
    </submittedName>
</protein>
<dbReference type="RefSeq" id="WP_138863906.1">
    <property type="nucleotide sequence ID" value="NZ_VCPC01000002.1"/>
</dbReference>
<name>A0ABY2XAE9_9RHOB</name>
<dbReference type="Pfam" id="PF11749">
    <property type="entry name" value="DUF3305"/>
    <property type="match status" value="1"/>
</dbReference>
<evidence type="ECO:0000313" key="1">
    <source>
        <dbReference type="EMBL" id="TMV13350.1"/>
    </source>
</evidence>
<gene>
    <name evidence="1" type="ORF">FGK64_11405</name>
</gene>
<organism evidence="1 2">
    <name type="scientific">Arenibacterium halophilum</name>
    <dbReference type="NCBI Taxonomy" id="2583821"/>
    <lineage>
        <taxon>Bacteria</taxon>
        <taxon>Pseudomonadati</taxon>
        <taxon>Pseudomonadota</taxon>
        <taxon>Alphaproteobacteria</taxon>
        <taxon>Rhodobacterales</taxon>
        <taxon>Paracoccaceae</taxon>
        <taxon>Arenibacterium</taxon>
    </lineage>
</organism>
<sequence>MTKKSAHRAELPLGVVLRRTPGVTRWARWYWRAIAILPGAAPAQWAELRRDGESVEYHAATLPLTLYSSDTEAYAVNLADAVPSIYVVLRKEPDGPAPLRAFAVTASVYEAQDYCDSGEELVEKVPMPEGLLAWVGDFVDQHHEEEVFVKRRRRNWSPEQKQDGIGDMRIRQDADVFRVPQRGAR</sequence>
<evidence type="ECO:0000313" key="2">
    <source>
        <dbReference type="Proteomes" id="UP001191082"/>
    </source>
</evidence>
<accession>A0ABY2XAE9</accession>
<dbReference type="InterPro" id="IPR021736">
    <property type="entry name" value="DUF3305"/>
</dbReference>
<dbReference type="Proteomes" id="UP001191082">
    <property type="component" value="Unassembled WGS sequence"/>
</dbReference>
<reference evidence="1 2" key="1">
    <citation type="submission" date="2019-05" db="EMBL/GenBank/DDBJ databases">
        <title>Marivita sp. nov. isolated from sea sediment.</title>
        <authorList>
            <person name="Kim W."/>
        </authorList>
    </citation>
    <scope>NUCLEOTIDE SEQUENCE [LARGE SCALE GENOMIC DNA]</scope>
    <source>
        <strain evidence="1 2">CAU 1492</strain>
    </source>
</reference>
<keyword evidence="2" id="KW-1185">Reference proteome</keyword>